<keyword evidence="4" id="KW-0808">Transferase</keyword>
<keyword evidence="9" id="KW-0460">Magnesium</keyword>
<evidence type="ECO:0000256" key="12">
    <source>
        <dbReference type="ARBA" id="ARBA00022918"/>
    </source>
</evidence>
<evidence type="ECO:0000256" key="3">
    <source>
        <dbReference type="ARBA" id="ARBA00018735"/>
    </source>
</evidence>
<dbReference type="Gene3D" id="3.30.70.270">
    <property type="match status" value="2"/>
</dbReference>
<dbReference type="InterPro" id="IPR002156">
    <property type="entry name" value="RNaseH_domain"/>
</dbReference>
<dbReference type="EC" id="3.1.26.4" evidence="2"/>
<evidence type="ECO:0000256" key="7">
    <source>
        <dbReference type="ARBA" id="ARBA00022759"/>
    </source>
</evidence>
<evidence type="ECO:0000313" key="18">
    <source>
        <dbReference type="Ensembl" id="ENSSAUP00010044299.1"/>
    </source>
</evidence>
<dbReference type="PROSITE" id="PS50994">
    <property type="entry name" value="INTEGRASE"/>
    <property type="match status" value="1"/>
</dbReference>
<name>A0A671WZK6_SPAAU</name>
<dbReference type="PROSITE" id="PS50175">
    <property type="entry name" value="ASP_PROT_RETROV"/>
    <property type="match status" value="1"/>
</dbReference>
<reference evidence="18" key="1">
    <citation type="submission" date="2021-04" db="EMBL/GenBank/DDBJ databases">
        <authorList>
            <consortium name="Wellcome Sanger Institute Data Sharing"/>
        </authorList>
    </citation>
    <scope>NUCLEOTIDE SEQUENCE [LARGE SCALE GENOMIC DNA]</scope>
</reference>
<comment type="similarity">
    <text evidence="1">Belongs to the beta type-B retroviral polymerase family. HERV class-II K(HML-2) pol subfamily.</text>
</comment>
<keyword evidence="12" id="KW-0695">RNA-directed DNA polymerase</keyword>
<accession>A0A671WZK6</accession>
<keyword evidence="5" id="KW-0548">Nucleotidyltransferase</keyword>
<dbReference type="GO" id="GO:0006310">
    <property type="term" value="P:DNA recombination"/>
    <property type="evidence" value="ECO:0007669"/>
    <property type="project" value="UniProtKB-KW"/>
</dbReference>
<reference evidence="18" key="3">
    <citation type="submission" date="2025-09" db="UniProtKB">
        <authorList>
            <consortium name="Ensembl"/>
        </authorList>
    </citation>
    <scope>IDENTIFICATION</scope>
</reference>
<dbReference type="GO" id="GO:0003723">
    <property type="term" value="F:RNA binding"/>
    <property type="evidence" value="ECO:0007669"/>
    <property type="project" value="UniProtKB-KW"/>
</dbReference>
<dbReference type="Pfam" id="PF00075">
    <property type="entry name" value="RNase_H"/>
    <property type="match status" value="1"/>
</dbReference>
<dbReference type="Ensembl" id="ENSSAUT00010046600.1">
    <property type="protein sequence ID" value="ENSSAUP00010044299.1"/>
    <property type="gene ID" value="ENSSAUG00010018531.1"/>
</dbReference>
<dbReference type="InterPro" id="IPR036397">
    <property type="entry name" value="RNaseH_sf"/>
</dbReference>
<feature type="domain" description="RNase H type-1" evidence="16">
    <location>
        <begin position="821"/>
        <end position="969"/>
    </location>
</feature>
<dbReference type="PROSITE" id="PS50879">
    <property type="entry name" value="RNASE_H_1"/>
    <property type="match status" value="1"/>
</dbReference>
<dbReference type="SUPFAM" id="SSF53098">
    <property type="entry name" value="Ribonuclease H-like"/>
    <property type="match status" value="2"/>
</dbReference>
<dbReference type="InterPro" id="IPR043128">
    <property type="entry name" value="Rev_trsase/Diguanyl_cyclase"/>
</dbReference>
<dbReference type="Proteomes" id="UP000472265">
    <property type="component" value="Chromosome 1"/>
</dbReference>
<evidence type="ECO:0000256" key="11">
    <source>
        <dbReference type="ARBA" id="ARBA00022908"/>
    </source>
</evidence>
<dbReference type="InterPro" id="IPR051320">
    <property type="entry name" value="Viral_Replic_Matur_Polypro"/>
</dbReference>
<dbReference type="Gene3D" id="3.30.420.10">
    <property type="entry name" value="Ribonuclease H-like superfamily/Ribonuclease H"/>
    <property type="match status" value="2"/>
</dbReference>
<dbReference type="Pfam" id="PF17919">
    <property type="entry name" value="RT_RNaseH_2"/>
    <property type="match status" value="1"/>
</dbReference>
<dbReference type="Pfam" id="PF00078">
    <property type="entry name" value="RVT_1"/>
    <property type="match status" value="1"/>
</dbReference>
<evidence type="ECO:0000256" key="2">
    <source>
        <dbReference type="ARBA" id="ARBA00012180"/>
    </source>
</evidence>
<sequence length="1377" mass="151695">MEEAGQSSEQHADTHIHLNTHNNTDKPVVTYQQCVQLTLDSKTPPSLTLKVHGVNVTFLVDSGAEVSVIQSKILPNAPRTTKLLKTIGASGIPGFEPISEPLTVWFGDYKGEHPFLLSDVCPVNLLGRDLMCALSIEVHCDPAGIKLTCATAGLYPFCISKSDYHYSWDLVKPCEIDKLLCMIPPVSESPDCLQCVLHISSGTRNYTYEEIWNEAQENDTINIERIFVGSEFAAASVCLSESQQKLFITLGCVPYILLTKGSDINWMTIGMLIKTASEISDWKGRPDGSLYSDSLKIVSYPVNIMTEVVRTVHTHTPEIQLMPLTTEQEAILSTVPDKLWAKNKFDFGNIKGASPVIVYSKSTFRPCKRQYPLSPEAVKGIAPVFQSLIEKGAVVECPNSPCNTPILPVKKPNGGWRPVQDLRVINEAVQHPAPTVPNVTTMMSQVPANTCWFTVIDLANAYFSIPVHPDSQFWFAFTFNGKRYTWTRMPQGFASSPTLFAAAVAENLSHWRPPCGSTLVQYFDDLLICSQTQKDCQTDTVSLLCFLAENGHKVSKDKLQLVTQSVRYLGHIITPEGRKLGPDRILAILDVPKPLTKKQMMSFLGLAGYCRPWIRDFAEISQPLYEITHGGKHLAMTDFLTWTTDAEKAFTDLKQALSTSPCLGLPDTTKVFNLFVSERNGFMTAVLTQLHGDKQRPVGYFSKRISTTERGMVACLRAVAAATEAVLATVDIVAMCPLTVHVPHAVHSLILQAKTAHLTPARLLHWQNVLLTMAHVTLKRCTVLNPSTLLPTAQDGEPHVCLEVVDTVSKPRDALFDTPLINPDYVFFVDGSAMRNPTDGSPCVSYAVCTNHAIVESAKLPNNLSAQAAELFAITRAFILGTGKQITVHTDSQYAFNVCHDFHALWNNRGFLTSTGKPIAHRSLIINLLSALLLPASVAVCKCKAHTGANDPVSLGNAAADAAAKTAALSPVSPTLQMPLSVQNDVFSLNDVSLLQTGADAGEKTLWKKKKCIELSSGLWVGENGLPVLPKAIFPFLAKLTHGPDHVSKGGMLEIVNRLWHAPGFSSFAENFCKNCVICATCNVGRGAAMPLSAHPKPEGPFEHLMMDFIELTPCRGYKYCLVIVDMFSKWIECFPCKHATAISVAKSLLREIIPRWGLPSKLTSDNGSHFVNNVIQNISESLQINLKTHCAYHPASGGAVERANQTLKTKLTKLMTETDLSWVEVLPLALMFMRGRPHRTTGLSPYEILTGRPMRMTNTPFPQNRLTLTGLDDDMISYCCALNHTLKLIFPKVKAALPEPTLVQLHNIQPGDWIVIKDLRRKHWSQPRWTGPHQVLLTTPTAVRIAERDTWIHASQCKPFPSQAAEGRTTTLLSEC</sequence>
<evidence type="ECO:0000256" key="5">
    <source>
        <dbReference type="ARBA" id="ARBA00022695"/>
    </source>
</evidence>
<evidence type="ECO:0000259" key="15">
    <source>
        <dbReference type="PROSITE" id="PS50878"/>
    </source>
</evidence>
<evidence type="ECO:0000259" key="14">
    <source>
        <dbReference type="PROSITE" id="PS50175"/>
    </source>
</evidence>
<dbReference type="InterPro" id="IPR018061">
    <property type="entry name" value="Retropepsins"/>
</dbReference>
<keyword evidence="7" id="KW-0255">Endonuclease</keyword>
<dbReference type="InterPro" id="IPR043502">
    <property type="entry name" value="DNA/RNA_pol_sf"/>
</dbReference>
<feature type="domain" description="Integrase catalytic" evidence="17">
    <location>
        <begin position="1097"/>
        <end position="1254"/>
    </location>
</feature>
<dbReference type="InterPro" id="IPR041577">
    <property type="entry name" value="RT_RNaseH_2"/>
</dbReference>
<evidence type="ECO:0000256" key="6">
    <source>
        <dbReference type="ARBA" id="ARBA00022722"/>
    </source>
</evidence>
<keyword evidence="11" id="KW-0229">DNA integration</keyword>
<reference evidence="18" key="2">
    <citation type="submission" date="2025-08" db="UniProtKB">
        <authorList>
            <consortium name="Ensembl"/>
        </authorList>
    </citation>
    <scope>IDENTIFICATION</scope>
</reference>
<dbReference type="SUPFAM" id="SSF50630">
    <property type="entry name" value="Acid proteases"/>
    <property type="match status" value="1"/>
</dbReference>
<dbReference type="PROSITE" id="PS50878">
    <property type="entry name" value="RT_POL"/>
    <property type="match status" value="1"/>
</dbReference>
<dbReference type="GO" id="GO:0004190">
    <property type="term" value="F:aspartic-type endopeptidase activity"/>
    <property type="evidence" value="ECO:0007669"/>
    <property type="project" value="InterPro"/>
</dbReference>
<evidence type="ECO:0000313" key="19">
    <source>
        <dbReference type="Proteomes" id="UP000472265"/>
    </source>
</evidence>
<dbReference type="Gene3D" id="3.10.10.10">
    <property type="entry name" value="HIV Type 1 Reverse Transcriptase, subunit A, domain 1"/>
    <property type="match status" value="1"/>
</dbReference>
<dbReference type="GeneTree" id="ENSGT00940000160750"/>
<dbReference type="SUPFAM" id="SSF56672">
    <property type="entry name" value="DNA/RNA polymerases"/>
    <property type="match status" value="1"/>
</dbReference>
<dbReference type="GO" id="GO:0004523">
    <property type="term" value="F:RNA-DNA hybrid ribonuclease activity"/>
    <property type="evidence" value="ECO:0007669"/>
    <property type="project" value="UniProtKB-EC"/>
</dbReference>
<protein>
    <recommendedName>
        <fullName evidence="3">Gag-Pol polyprotein</fullName>
        <ecNumber evidence="2">3.1.26.4</ecNumber>
    </recommendedName>
</protein>
<evidence type="ECO:0000259" key="16">
    <source>
        <dbReference type="PROSITE" id="PS50879"/>
    </source>
</evidence>
<dbReference type="GO" id="GO:0003964">
    <property type="term" value="F:RNA-directed DNA polymerase activity"/>
    <property type="evidence" value="ECO:0007669"/>
    <property type="project" value="UniProtKB-KW"/>
</dbReference>
<evidence type="ECO:0000256" key="4">
    <source>
        <dbReference type="ARBA" id="ARBA00022679"/>
    </source>
</evidence>
<evidence type="ECO:0000256" key="10">
    <source>
        <dbReference type="ARBA" id="ARBA00022884"/>
    </source>
</evidence>
<feature type="domain" description="Peptidase A2" evidence="14">
    <location>
        <begin position="56"/>
        <end position="130"/>
    </location>
</feature>
<dbReference type="Gene3D" id="1.10.340.70">
    <property type="match status" value="1"/>
</dbReference>
<dbReference type="Gene3D" id="2.30.30.850">
    <property type="match status" value="1"/>
</dbReference>
<evidence type="ECO:0000259" key="17">
    <source>
        <dbReference type="PROSITE" id="PS50994"/>
    </source>
</evidence>
<dbReference type="PROSITE" id="PS00141">
    <property type="entry name" value="ASP_PROTEASE"/>
    <property type="match status" value="1"/>
</dbReference>
<dbReference type="InterPro" id="IPR001584">
    <property type="entry name" value="Integrase_cat-core"/>
</dbReference>
<dbReference type="InterPro" id="IPR001995">
    <property type="entry name" value="Peptidase_A2_cat"/>
</dbReference>
<evidence type="ECO:0000256" key="1">
    <source>
        <dbReference type="ARBA" id="ARBA00010879"/>
    </source>
</evidence>
<dbReference type="Gene3D" id="3.10.20.370">
    <property type="match status" value="1"/>
</dbReference>
<dbReference type="GO" id="GO:0015074">
    <property type="term" value="P:DNA integration"/>
    <property type="evidence" value="ECO:0007669"/>
    <property type="project" value="UniProtKB-KW"/>
</dbReference>
<dbReference type="Gene3D" id="2.40.70.10">
    <property type="entry name" value="Acid Proteases"/>
    <property type="match status" value="1"/>
</dbReference>
<dbReference type="InParanoid" id="A0A671WZK6"/>
<dbReference type="Pfam" id="PF00077">
    <property type="entry name" value="RVP"/>
    <property type="match status" value="1"/>
</dbReference>
<dbReference type="OMA" id="KLTHGPD"/>
<dbReference type="InterPro" id="IPR001969">
    <property type="entry name" value="Aspartic_peptidase_AS"/>
</dbReference>
<keyword evidence="10" id="KW-0694">RNA-binding</keyword>
<dbReference type="Pfam" id="PF18697">
    <property type="entry name" value="MLVIN_C"/>
    <property type="match status" value="1"/>
</dbReference>
<dbReference type="InterPro" id="IPR040643">
    <property type="entry name" value="MLVIN_C"/>
</dbReference>
<dbReference type="PANTHER" id="PTHR33064">
    <property type="entry name" value="POL PROTEIN"/>
    <property type="match status" value="1"/>
</dbReference>
<feature type="domain" description="Reverse transcriptase" evidence="15">
    <location>
        <begin position="390"/>
        <end position="573"/>
    </location>
</feature>
<keyword evidence="8" id="KW-0378">Hydrolase</keyword>
<evidence type="ECO:0000256" key="8">
    <source>
        <dbReference type="ARBA" id="ARBA00022801"/>
    </source>
</evidence>
<dbReference type="PANTHER" id="PTHR33064:SF37">
    <property type="entry name" value="RIBONUCLEASE H"/>
    <property type="match status" value="1"/>
</dbReference>
<dbReference type="InterPro" id="IPR000477">
    <property type="entry name" value="RT_dom"/>
</dbReference>
<dbReference type="InterPro" id="IPR021109">
    <property type="entry name" value="Peptidase_aspartic_dom_sf"/>
</dbReference>
<evidence type="ECO:0000256" key="13">
    <source>
        <dbReference type="ARBA" id="ARBA00023172"/>
    </source>
</evidence>
<evidence type="ECO:0000256" key="9">
    <source>
        <dbReference type="ARBA" id="ARBA00022842"/>
    </source>
</evidence>
<dbReference type="Pfam" id="PF00665">
    <property type="entry name" value="rve"/>
    <property type="match status" value="1"/>
</dbReference>
<keyword evidence="19" id="KW-1185">Reference proteome</keyword>
<dbReference type="GO" id="GO:0006508">
    <property type="term" value="P:proteolysis"/>
    <property type="evidence" value="ECO:0007669"/>
    <property type="project" value="InterPro"/>
</dbReference>
<keyword evidence="13" id="KW-0233">DNA recombination</keyword>
<proteinExistence type="inferred from homology"/>
<keyword evidence="6" id="KW-0540">Nuclease</keyword>
<organism evidence="18 19">
    <name type="scientific">Sparus aurata</name>
    <name type="common">Gilthead sea bream</name>
    <dbReference type="NCBI Taxonomy" id="8175"/>
    <lineage>
        <taxon>Eukaryota</taxon>
        <taxon>Metazoa</taxon>
        <taxon>Chordata</taxon>
        <taxon>Craniata</taxon>
        <taxon>Vertebrata</taxon>
        <taxon>Euteleostomi</taxon>
        <taxon>Actinopterygii</taxon>
        <taxon>Neopterygii</taxon>
        <taxon>Teleostei</taxon>
        <taxon>Neoteleostei</taxon>
        <taxon>Acanthomorphata</taxon>
        <taxon>Eupercaria</taxon>
        <taxon>Spariformes</taxon>
        <taxon>Sparidae</taxon>
        <taxon>Sparus</taxon>
    </lineage>
</organism>
<dbReference type="InterPro" id="IPR012337">
    <property type="entry name" value="RNaseH-like_sf"/>
</dbReference>